<evidence type="ECO:0000313" key="4">
    <source>
        <dbReference type="EMBL" id="KAB7741345.1"/>
    </source>
</evidence>
<dbReference type="PANTHER" id="PTHR33619:SF3">
    <property type="entry name" value="POLYSACCHARIDE EXPORT PROTEIN GFCE-RELATED"/>
    <property type="match status" value="1"/>
</dbReference>
<dbReference type="InterPro" id="IPR003715">
    <property type="entry name" value="Poly_export_N"/>
</dbReference>
<dbReference type="GO" id="GO:0015159">
    <property type="term" value="F:polysaccharide transmembrane transporter activity"/>
    <property type="evidence" value="ECO:0007669"/>
    <property type="project" value="InterPro"/>
</dbReference>
<evidence type="ECO:0000259" key="2">
    <source>
        <dbReference type="Pfam" id="PF02563"/>
    </source>
</evidence>
<dbReference type="Pfam" id="PF02563">
    <property type="entry name" value="Poly_export"/>
    <property type="match status" value="1"/>
</dbReference>
<keyword evidence="1" id="KW-0732">Signal</keyword>
<evidence type="ECO:0000313" key="5">
    <source>
        <dbReference type="Proteomes" id="UP000468901"/>
    </source>
</evidence>
<sequence>MAAGLMALAACATSGAGQSQAPAAAPAASAAAPSEVAYVLGAGDKLRVIVYGEQDLSGEFDVTGTGKVSLPLVGQVQAAGLTLDQFEKETRDKLSQGYLTNPKVSAEVLNYRPFYILGEVDKPGQYPYTSDMTVLNAIAVAGGYTYRANNDTVYITRGNGAEAQYPASQQVKVLPGDVVRVPERFF</sequence>
<name>A0A6N6VL77_9HYPH</name>
<dbReference type="Gene3D" id="3.10.560.10">
    <property type="entry name" value="Outer membrane lipoprotein wza domain like"/>
    <property type="match status" value="1"/>
</dbReference>
<dbReference type="Pfam" id="PF10531">
    <property type="entry name" value="SLBB"/>
    <property type="match status" value="1"/>
</dbReference>
<feature type="domain" description="Polysaccharide export protein N-terminal" evidence="2">
    <location>
        <begin position="33"/>
        <end position="108"/>
    </location>
</feature>
<evidence type="ECO:0000259" key="3">
    <source>
        <dbReference type="Pfam" id="PF10531"/>
    </source>
</evidence>
<dbReference type="PANTHER" id="PTHR33619">
    <property type="entry name" value="POLYSACCHARIDE EXPORT PROTEIN GFCE-RELATED"/>
    <property type="match status" value="1"/>
</dbReference>
<keyword evidence="5" id="KW-1185">Reference proteome</keyword>
<dbReference type="InterPro" id="IPR049712">
    <property type="entry name" value="Poly_export"/>
</dbReference>
<reference evidence="4 5" key="1">
    <citation type="submission" date="2019-09" db="EMBL/GenBank/DDBJ databases">
        <title>Parvibaculum sedimenti sp. nov., isolated from sediment.</title>
        <authorList>
            <person name="Wang Y."/>
        </authorList>
    </citation>
    <scope>NUCLEOTIDE SEQUENCE [LARGE SCALE GENOMIC DNA]</scope>
    <source>
        <strain evidence="4 5">HXT-9</strain>
    </source>
</reference>
<proteinExistence type="predicted"/>
<evidence type="ECO:0000256" key="1">
    <source>
        <dbReference type="ARBA" id="ARBA00022729"/>
    </source>
</evidence>
<dbReference type="Gene3D" id="3.30.1950.10">
    <property type="entry name" value="wza like domain"/>
    <property type="match status" value="1"/>
</dbReference>
<dbReference type="InterPro" id="IPR019554">
    <property type="entry name" value="Soluble_ligand-bd"/>
</dbReference>
<feature type="domain" description="Soluble ligand binding" evidence="3">
    <location>
        <begin position="114"/>
        <end position="162"/>
    </location>
</feature>
<dbReference type="Proteomes" id="UP000468901">
    <property type="component" value="Unassembled WGS sequence"/>
</dbReference>
<accession>A0A6N6VL77</accession>
<organism evidence="4 5">
    <name type="scientific">Parvibaculum sedimenti</name>
    <dbReference type="NCBI Taxonomy" id="2608632"/>
    <lineage>
        <taxon>Bacteria</taxon>
        <taxon>Pseudomonadati</taxon>
        <taxon>Pseudomonadota</taxon>
        <taxon>Alphaproteobacteria</taxon>
        <taxon>Hyphomicrobiales</taxon>
        <taxon>Parvibaculaceae</taxon>
        <taxon>Parvibaculum</taxon>
    </lineage>
</organism>
<dbReference type="AlphaFoldDB" id="A0A6N6VL77"/>
<comment type="caution">
    <text evidence="4">The sequence shown here is derived from an EMBL/GenBank/DDBJ whole genome shotgun (WGS) entry which is preliminary data.</text>
</comment>
<protein>
    <submittedName>
        <fullName evidence="4">Polysaccharide export protein</fullName>
    </submittedName>
</protein>
<dbReference type="EMBL" id="WESC01000004">
    <property type="protein sequence ID" value="KAB7741345.1"/>
    <property type="molecule type" value="Genomic_DNA"/>
</dbReference>
<gene>
    <name evidence="4" type="ORF">F2P47_05100</name>
</gene>